<feature type="transmembrane region" description="Helical" evidence="8">
    <location>
        <begin position="173"/>
        <end position="193"/>
    </location>
</feature>
<evidence type="ECO:0000256" key="3">
    <source>
        <dbReference type="ARBA" id="ARBA00022448"/>
    </source>
</evidence>
<dbReference type="GO" id="GO:0055085">
    <property type="term" value="P:transmembrane transport"/>
    <property type="evidence" value="ECO:0007669"/>
    <property type="project" value="InterPro"/>
</dbReference>
<keyword evidence="11" id="KW-1185">Reference proteome</keyword>
<comment type="caution">
    <text evidence="10">The sequence shown here is derived from an EMBL/GenBank/DDBJ whole genome shotgun (WGS) entry which is preliminary data.</text>
</comment>
<evidence type="ECO:0000313" key="11">
    <source>
        <dbReference type="Proteomes" id="UP000003165"/>
    </source>
</evidence>
<dbReference type="Proteomes" id="UP000003165">
    <property type="component" value="Unassembled WGS sequence"/>
</dbReference>
<feature type="domain" description="ABC transmembrane type-1" evidence="9">
    <location>
        <begin position="87"/>
        <end position="293"/>
    </location>
</feature>
<evidence type="ECO:0000256" key="8">
    <source>
        <dbReference type="RuleBase" id="RU363032"/>
    </source>
</evidence>
<dbReference type="InterPro" id="IPR035906">
    <property type="entry name" value="MetI-like_sf"/>
</dbReference>
<feature type="transmembrane region" description="Helical" evidence="8">
    <location>
        <begin position="272"/>
        <end position="293"/>
    </location>
</feature>
<proteinExistence type="inferred from homology"/>
<dbReference type="RefSeq" id="WP_008953805.1">
    <property type="nucleotide sequence ID" value="NZ_ACIS01000004.1"/>
</dbReference>
<dbReference type="Pfam" id="PF00528">
    <property type="entry name" value="BPD_transp_1"/>
    <property type="match status" value="1"/>
</dbReference>
<comment type="similarity">
    <text evidence="2">Belongs to the binding-protein-dependent transport system permease family. CysTW subfamily.</text>
</comment>
<dbReference type="PANTHER" id="PTHR42929:SF3">
    <property type="entry name" value="PUTRESCINE TRANSPORT SYSTEM PERMEASE PROTEIN POTH"/>
    <property type="match status" value="1"/>
</dbReference>
<keyword evidence="4" id="KW-1003">Cell membrane</keyword>
<sequence>MTMLRSILERFKPGKGAVISVPYLWLLVFFLVPFLIVLKISFADQDLAIPPFTHLLKYDGDMSTLNIALNLSNFLFIFTNELYLDTYVSSLEVALFTTLACLLIGYPIAYAIARTNPAIRNVLLMLVMLPFWTSFLLRVYAWMGLLQPNGIINNLLMSMGLISEPLEMFHNQFSLYLVMVYAYLPFMILPLYAHLVKMDVTLLEAANDLGARPFKTFWTITLPLSKNGIIAGSMMVFIPAVGEFVIPELVGGPDVLMIGKVLWNEFFDNNNWPMASAVATIMVLFLIVPIALFHRYETRQLEGKNV</sequence>
<dbReference type="SUPFAM" id="SSF161098">
    <property type="entry name" value="MetI-like"/>
    <property type="match status" value="1"/>
</dbReference>
<dbReference type="PANTHER" id="PTHR42929">
    <property type="entry name" value="INNER MEMBRANE ABC TRANSPORTER PERMEASE PROTEIN YDCU-RELATED-RELATED"/>
    <property type="match status" value="1"/>
</dbReference>
<evidence type="ECO:0000256" key="2">
    <source>
        <dbReference type="ARBA" id="ARBA00007069"/>
    </source>
</evidence>
<evidence type="ECO:0000256" key="1">
    <source>
        <dbReference type="ARBA" id="ARBA00004651"/>
    </source>
</evidence>
<dbReference type="Gene3D" id="1.10.3720.10">
    <property type="entry name" value="MetI-like"/>
    <property type="match status" value="1"/>
</dbReference>
<keyword evidence="7 8" id="KW-0472">Membrane</keyword>
<dbReference type="InterPro" id="IPR000515">
    <property type="entry name" value="MetI-like"/>
</dbReference>
<feature type="transmembrane region" description="Helical" evidence="8">
    <location>
        <begin position="21"/>
        <end position="42"/>
    </location>
</feature>
<keyword evidence="5 8" id="KW-0812">Transmembrane</keyword>
<evidence type="ECO:0000256" key="4">
    <source>
        <dbReference type="ARBA" id="ARBA00022475"/>
    </source>
</evidence>
<accession>B9Z372</accession>
<evidence type="ECO:0000256" key="7">
    <source>
        <dbReference type="ARBA" id="ARBA00023136"/>
    </source>
</evidence>
<reference evidence="10 11" key="1">
    <citation type="submission" date="2009-02" db="EMBL/GenBank/DDBJ databases">
        <title>Sequencing of the draft genome and assembly of Lutiella nitroferrum 2002.</title>
        <authorList>
            <consortium name="US DOE Joint Genome Institute (JGI-PGF)"/>
            <person name="Lucas S."/>
            <person name="Copeland A."/>
            <person name="Lapidus A."/>
            <person name="Glavina del Rio T."/>
            <person name="Tice H."/>
            <person name="Bruce D."/>
            <person name="Goodwin L."/>
            <person name="Pitluck S."/>
            <person name="Larimer F."/>
            <person name="Land M.L."/>
            <person name="Hauser L."/>
            <person name="Coates J.D."/>
        </authorList>
    </citation>
    <scope>NUCLEOTIDE SEQUENCE [LARGE SCALE GENOMIC DNA]</scope>
    <source>
        <strain evidence="10 11">2002</strain>
    </source>
</reference>
<evidence type="ECO:0000313" key="10">
    <source>
        <dbReference type="EMBL" id="EEG09025.1"/>
    </source>
</evidence>
<dbReference type="eggNOG" id="COG1176">
    <property type="taxonomic scope" value="Bacteria"/>
</dbReference>
<evidence type="ECO:0000259" key="9">
    <source>
        <dbReference type="PROSITE" id="PS50928"/>
    </source>
</evidence>
<gene>
    <name evidence="10" type="ORF">FuraDRAFT_1785</name>
</gene>
<comment type="subcellular location">
    <subcellularLocation>
        <location evidence="1 8">Cell membrane</location>
        <topology evidence="1 8">Multi-pass membrane protein</topology>
    </subcellularLocation>
</comment>
<name>B9Z372_9NEIS</name>
<dbReference type="AlphaFoldDB" id="B9Z372"/>
<feature type="transmembrane region" description="Helical" evidence="8">
    <location>
        <begin position="91"/>
        <end position="112"/>
    </location>
</feature>
<organism evidence="10 11">
    <name type="scientific">Pseudogulbenkiania ferrooxidans 2002</name>
    <dbReference type="NCBI Taxonomy" id="279714"/>
    <lineage>
        <taxon>Bacteria</taxon>
        <taxon>Pseudomonadati</taxon>
        <taxon>Pseudomonadota</taxon>
        <taxon>Betaproteobacteria</taxon>
        <taxon>Neisseriales</taxon>
        <taxon>Chromobacteriaceae</taxon>
        <taxon>Pseudogulbenkiania</taxon>
    </lineage>
</organism>
<dbReference type="EMBL" id="ACIS01000004">
    <property type="protein sequence ID" value="EEG09025.1"/>
    <property type="molecule type" value="Genomic_DNA"/>
</dbReference>
<evidence type="ECO:0000256" key="6">
    <source>
        <dbReference type="ARBA" id="ARBA00022989"/>
    </source>
</evidence>
<dbReference type="PROSITE" id="PS50928">
    <property type="entry name" value="ABC_TM1"/>
    <property type="match status" value="1"/>
</dbReference>
<keyword evidence="6 8" id="KW-1133">Transmembrane helix</keyword>
<dbReference type="GO" id="GO:0005886">
    <property type="term" value="C:plasma membrane"/>
    <property type="evidence" value="ECO:0007669"/>
    <property type="project" value="UniProtKB-SubCell"/>
</dbReference>
<feature type="transmembrane region" description="Helical" evidence="8">
    <location>
        <begin position="118"/>
        <end position="137"/>
    </location>
</feature>
<protein>
    <submittedName>
        <fullName evidence="10">Binding-protein-dependent transport systems inner membrane component</fullName>
    </submittedName>
</protein>
<keyword evidence="3 8" id="KW-0813">Transport</keyword>
<dbReference type="CDD" id="cd06261">
    <property type="entry name" value="TM_PBP2"/>
    <property type="match status" value="1"/>
</dbReference>
<evidence type="ECO:0000256" key="5">
    <source>
        <dbReference type="ARBA" id="ARBA00022692"/>
    </source>
</evidence>